<evidence type="ECO:0000313" key="12">
    <source>
        <dbReference type="Proteomes" id="UP000230069"/>
    </source>
</evidence>
<dbReference type="STRING" id="218851.A0A2G5CJS2"/>
<evidence type="ECO:0000259" key="8">
    <source>
        <dbReference type="Pfam" id="PF05193"/>
    </source>
</evidence>
<evidence type="ECO:0000256" key="1">
    <source>
        <dbReference type="ARBA" id="ARBA00001947"/>
    </source>
</evidence>
<organism evidence="11 12">
    <name type="scientific">Aquilegia coerulea</name>
    <name type="common">Rocky mountain columbine</name>
    <dbReference type="NCBI Taxonomy" id="218851"/>
    <lineage>
        <taxon>Eukaryota</taxon>
        <taxon>Viridiplantae</taxon>
        <taxon>Streptophyta</taxon>
        <taxon>Embryophyta</taxon>
        <taxon>Tracheophyta</taxon>
        <taxon>Spermatophyta</taxon>
        <taxon>Magnoliopsida</taxon>
        <taxon>Ranunculales</taxon>
        <taxon>Ranunculaceae</taxon>
        <taxon>Thalictroideae</taxon>
        <taxon>Aquilegia</taxon>
    </lineage>
</organism>
<evidence type="ECO:0000256" key="6">
    <source>
        <dbReference type="ARBA" id="ARBA00022833"/>
    </source>
</evidence>
<evidence type="ECO:0000256" key="7">
    <source>
        <dbReference type="ARBA" id="ARBA00023049"/>
    </source>
</evidence>
<dbReference type="GO" id="GO:0008237">
    <property type="term" value="F:metallopeptidase activity"/>
    <property type="evidence" value="ECO:0007669"/>
    <property type="project" value="UniProtKB-KW"/>
</dbReference>
<accession>A0A2G5CJS2</accession>
<dbReference type="InterPro" id="IPR050626">
    <property type="entry name" value="Peptidase_M16"/>
</dbReference>
<dbReference type="Gene3D" id="3.30.830.10">
    <property type="entry name" value="Metalloenzyme, LuxS/M16 peptidase-like"/>
    <property type="match status" value="4"/>
</dbReference>
<evidence type="ECO:0000256" key="3">
    <source>
        <dbReference type="ARBA" id="ARBA00022670"/>
    </source>
</evidence>
<dbReference type="FunFam" id="3.30.830.10:FF:000030">
    <property type="entry name" value="Insulin-degrading enzyme"/>
    <property type="match status" value="1"/>
</dbReference>
<comment type="similarity">
    <text evidence="2">Belongs to the peptidase M16 family.</text>
</comment>
<dbReference type="InParanoid" id="A0A2G5CJS2"/>
<dbReference type="FunFam" id="3.30.830.10:FF:000005">
    <property type="entry name" value="nardilysin isoform X1"/>
    <property type="match status" value="1"/>
</dbReference>
<dbReference type="Pfam" id="PF22456">
    <property type="entry name" value="PqqF-like_C_4"/>
    <property type="match status" value="1"/>
</dbReference>
<evidence type="ECO:0000313" key="11">
    <source>
        <dbReference type="EMBL" id="PIA31420.1"/>
    </source>
</evidence>
<dbReference type="GO" id="GO:0046872">
    <property type="term" value="F:metal ion binding"/>
    <property type="evidence" value="ECO:0007669"/>
    <property type="project" value="UniProtKB-KW"/>
</dbReference>
<keyword evidence="5" id="KW-0378">Hydrolase</keyword>
<comment type="cofactor">
    <cofactor evidence="1">
        <name>Zn(2+)</name>
        <dbReference type="ChEBI" id="CHEBI:29105"/>
    </cofactor>
</comment>
<dbReference type="AlphaFoldDB" id="A0A2G5CJS2"/>
<dbReference type="Pfam" id="PF16187">
    <property type="entry name" value="Peptidase_M16_M"/>
    <property type="match status" value="1"/>
</dbReference>
<keyword evidence="4" id="KW-0479">Metal-binding</keyword>
<dbReference type="PANTHER" id="PTHR43690">
    <property type="entry name" value="NARDILYSIN"/>
    <property type="match status" value="1"/>
</dbReference>
<keyword evidence="3" id="KW-0645">Protease</keyword>
<evidence type="ECO:0000259" key="10">
    <source>
        <dbReference type="Pfam" id="PF22456"/>
    </source>
</evidence>
<reference evidence="11 12" key="1">
    <citation type="submission" date="2017-09" db="EMBL/GenBank/DDBJ databases">
        <title>WGS assembly of Aquilegia coerulea Goldsmith.</title>
        <authorList>
            <person name="Hodges S."/>
            <person name="Kramer E."/>
            <person name="Nordborg M."/>
            <person name="Tomkins J."/>
            <person name="Borevitz J."/>
            <person name="Derieg N."/>
            <person name="Yan J."/>
            <person name="Mihaltcheva S."/>
            <person name="Hayes R.D."/>
            <person name="Rokhsar D."/>
        </authorList>
    </citation>
    <scope>NUCLEOTIDE SEQUENCE [LARGE SCALE GENOMIC DNA]</scope>
    <source>
        <strain evidence="12">cv. Goldsmith</strain>
    </source>
</reference>
<dbReference type="InterPro" id="IPR032632">
    <property type="entry name" value="Peptidase_M16_M"/>
</dbReference>
<evidence type="ECO:0000256" key="2">
    <source>
        <dbReference type="ARBA" id="ARBA00007261"/>
    </source>
</evidence>
<dbReference type="Proteomes" id="UP000230069">
    <property type="component" value="Unassembled WGS sequence"/>
</dbReference>
<sequence>MKTRFSRFFISPLFKGEAMDREVLSVDSEFNQVLQSDACRLEQLQCHTSASGHSFNRFFWGNKKSLVDDIEKGINLREQILKLYNENYHGGLMKLVVIGGESLDILEDWVLELFSHVKEGPQLKVVALYNAPIWQSGKLYKLEAVEEVHSLNLTWALSCLNNEYLKKPQDYLSHLLQHEGKGSVYFILKSKGWITSLSAGVAGDGMSRSRVAYIFSMCIHLTDSGLEKVYDVIGIVYQYIKLLQQTSPQNWIFKELQEIGNLMFKFAEEQPQDDYAAELADIQYEPWFGSRFNEEIIPDSLLKVWGDPPEINLSLHLPSKNVFIPNDFFIRNADSSQNQARSHHPFCLIDEPLIKLWYKLDDTFKVSRASTYFLVTLKGGVYNDIRSYLLADLFAVLLRDELNEMLYQAGITELGTTLAFTGDSLLLQLYGFNDKLIVLLSKILTIAKSFIPSADRFKVIKEEMERSLRNANLNPLSHSSYLRMQLLVEVFWDVDDQLLCLVDLSLADLEEFIPKLLVQLHIEGLCHGNLSEEEAINIADIFKCNLSTEPLPVNLRHKERVLCLPSGANLVKDVRVKNKFEENSVVQVYFQIEVDTGQEATKLGALADLFEDIVQEPLFDQLRTKEQLGYVVECSVRVTNRVLGFCFCVQSSKYNPVYLHGRIDNFINSVEKLLAELDNESFENHRNGLIAQKLEKDPSLSYETSQHWGQILEKRYMFDMPQKEAEVLRNICKNDVIDLYNTYFKPKSPKRRRLAVRVWGCNTNMTDEDSNLEPFTVIEDHSIFKKSSEFYSSLF</sequence>
<name>A0A2G5CJS2_AQUCA</name>
<dbReference type="OrthoDB" id="952271at2759"/>
<dbReference type="InterPro" id="IPR054734">
    <property type="entry name" value="PqqF-like_C_4"/>
</dbReference>
<dbReference type="SUPFAM" id="SSF63411">
    <property type="entry name" value="LuxS/MPP-like metallohydrolase"/>
    <property type="match status" value="4"/>
</dbReference>
<dbReference type="InterPro" id="IPR007863">
    <property type="entry name" value="Peptidase_M16_C"/>
</dbReference>
<feature type="domain" description="Coenzyme PQQ synthesis protein F-like C-terminal lobe" evidence="10">
    <location>
        <begin position="609"/>
        <end position="708"/>
    </location>
</feature>
<keyword evidence="6" id="KW-0862">Zinc</keyword>
<proteinExistence type="inferred from homology"/>
<feature type="domain" description="Peptidase M16 middle/third" evidence="9">
    <location>
        <begin position="283"/>
        <end position="498"/>
    </location>
</feature>
<evidence type="ECO:0000259" key="9">
    <source>
        <dbReference type="Pfam" id="PF16187"/>
    </source>
</evidence>
<dbReference type="FunFam" id="3.30.830.10:FF:000003">
    <property type="entry name" value="Insulin-degrading enzyme"/>
    <property type="match status" value="1"/>
</dbReference>
<dbReference type="GO" id="GO:0005829">
    <property type="term" value="C:cytosol"/>
    <property type="evidence" value="ECO:0007669"/>
    <property type="project" value="TreeGrafter"/>
</dbReference>
<dbReference type="InterPro" id="IPR011249">
    <property type="entry name" value="Metalloenz_LuxS/M16"/>
</dbReference>
<protein>
    <recommendedName>
        <fullName evidence="13">Peptidase M16 C-terminal domain-containing protein</fullName>
    </recommendedName>
</protein>
<evidence type="ECO:0008006" key="13">
    <source>
        <dbReference type="Google" id="ProtNLM"/>
    </source>
</evidence>
<keyword evidence="7" id="KW-0482">Metalloprotease</keyword>
<dbReference type="GO" id="GO:0006508">
    <property type="term" value="P:proteolysis"/>
    <property type="evidence" value="ECO:0007669"/>
    <property type="project" value="UniProtKB-KW"/>
</dbReference>
<dbReference type="PANTHER" id="PTHR43690:SF18">
    <property type="entry name" value="INSULIN-DEGRADING ENZYME-RELATED"/>
    <property type="match status" value="1"/>
</dbReference>
<feature type="domain" description="Peptidase M16 C-terminal" evidence="8">
    <location>
        <begin position="77"/>
        <end position="258"/>
    </location>
</feature>
<keyword evidence="12" id="KW-1185">Reference proteome</keyword>
<dbReference type="Pfam" id="PF05193">
    <property type="entry name" value="Peptidase_M16_C"/>
    <property type="match status" value="1"/>
</dbReference>
<gene>
    <name evidence="11" type="ORF">AQUCO_04900014v1</name>
</gene>
<evidence type="ECO:0000256" key="5">
    <source>
        <dbReference type="ARBA" id="ARBA00022801"/>
    </source>
</evidence>
<evidence type="ECO:0000256" key="4">
    <source>
        <dbReference type="ARBA" id="ARBA00022723"/>
    </source>
</evidence>
<dbReference type="EMBL" id="KZ305066">
    <property type="protein sequence ID" value="PIA31420.1"/>
    <property type="molecule type" value="Genomic_DNA"/>
</dbReference>